<accession>A0A9X7W0V9</accession>
<dbReference type="Gene3D" id="1.25.40.10">
    <property type="entry name" value="Tetratricopeptide repeat domain"/>
    <property type="match status" value="1"/>
</dbReference>
<dbReference type="Gene3D" id="3.90.550.10">
    <property type="entry name" value="Spore Coat Polysaccharide Biosynthesis Protein SpsA, Chain A"/>
    <property type="match status" value="1"/>
</dbReference>
<dbReference type="InterPro" id="IPR029044">
    <property type="entry name" value="Nucleotide-diphossugar_trans"/>
</dbReference>
<dbReference type="PANTHER" id="PTHR43630:SF2">
    <property type="entry name" value="GLYCOSYLTRANSFERASE"/>
    <property type="match status" value="1"/>
</dbReference>
<dbReference type="SUPFAM" id="SSF48452">
    <property type="entry name" value="TPR-like"/>
    <property type="match status" value="1"/>
</dbReference>
<dbReference type="AlphaFoldDB" id="A0A9X7W0V9"/>
<evidence type="ECO:0000313" key="3">
    <source>
        <dbReference type="Proteomes" id="UP000663505"/>
    </source>
</evidence>
<organism evidence="2 3">
    <name type="scientific">Alicyclobacillus mengziensis</name>
    <dbReference type="NCBI Taxonomy" id="2931921"/>
    <lineage>
        <taxon>Bacteria</taxon>
        <taxon>Bacillati</taxon>
        <taxon>Bacillota</taxon>
        <taxon>Bacilli</taxon>
        <taxon>Bacillales</taxon>
        <taxon>Alicyclobacillaceae</taxon>
        <taxon>Alicyclobacillus</taxon>
    </lineage>
</organism>
<evidence type="ECO:0000259" key="1">
    <source>
        <dbReference type="Pfam" id="PF00535"/>
    </source>
</evidence>
<sequence length="628" mass="72627">MKISLCTIVKNDGLLIRKMLDSVVGVVDEIVITDTGSTDNTLEVVREFQLEHPGLVKVAEFEWCNDFSAARNFSLEQASGDWILVLDADEFLDSEEKRGLRSFLETVSADGIFVTQRNYTGSMKDLSSVIDVDVARVFRGQYRYEGSIHEQIAGNIERAGGKFGRYTLHIHHVGYTEEYVKLKGKSERNTELLEQQLKAWKRHNKIERWFSETNLLAEYGGQNKWDEVASRARMLIEEIKKEKPKNYPNFLPRIYKFCVNGLRFTNKLDDALRIAKEGVRLFPKHTDLQVQRAEIHMQRDEFREAIDVLQKCRELGDVEFDLTEYIQGSGTYTAARAMAGCWLRLGDTLSALEWFVTSYKENTEQMGVVPWIVALSANQEVLRAMEKVIQTPARYDEFIQFYSFKGYDDAIEYIEKAEEMWGVREATARARFAYEVRHNQTPTTTEPLWLGLYAYEQGNYAKAIQYWESAGQRGEYVKAVCEKSTSHLKWELKNIFSEVLAAKSVRLLSDFGHYISDLKDFFPMMMNTDLLSGFCSQDFMRMKEPSHEVAEWKVQLAITQGNRRQAERLMARMVLPSGEKTVRGNLIEADLRQNAARDILLHARKIYPESMMLQHVWYQNFAEATILQ</sequence>
<dbReference type="PANTHER" id="PTHR43630">
    <property type="entry name" value="POLY-BETA-1,6-N-ACETYL-D-GLUCOSAMINE SYNTHASE"/>
    <property type="match status" value="1"/>
</dbReference>
<dbReference type="KEGG" id="afx:JZ786_03840"/>
<gene>
    <name evidence="2" type="ORF">JZ786_03840</name>
</gene>
<proteinExistence type="predicted"/>
<dbReference type="RefSeq" id="WP_206657487.1">
    <property type="nucleotide sequence ID" value="NZ_CP071182.1"/>
</dbReference>
<protein>
    <submittedName>
        <fullName evidence="2">Glycosyltransferase</fullName>
    </submittedName>
</protein>
<dbReference type="CDD" id="cd02511">
    <property type="entry name" value="Beta4Glucosyltransferase"/>
    <property type="match status" value="1"/>
</dbReference>
<dbReference type="EMBL" id="CP071182">
    <property type="protein sequence ID" value="QSO48150.1"/>
    <property type="molecule type" value="Genomic_DNA"/>
</dbReference>
<dbReference type="Proteomes" id="UP000663505">
    <property type="component" value="Chromosome"/>
</dbReference>
<dbReference type="SUPFAM" id="SSF53448">
    <property type="entry name" value="Nucleotide-diphospho-sugar transferases"/>
    <property type="match status" value="1"/>
</dbReference>
<reference evidence="2 3" key="1">
    <citation type="submission" date="2021-02" db="EMBL/GenBank/DDBJ databases">
        <title>Alicyclobacillus curvatus sp. nov. and Alicyclobacillus mengziensis sp. nov., two acidophilic bacteria isolated from acid mine drainage.</title>
        <authorList>
            <person name="Huang Y."/>
        </authorList>
    </citation>
    <scope>NUCLEOTIDE SEQUENCE [LARGE SCALE GENOMIC DNA]</scope>
    <source>
        <strain evidence="2 3">S30H14</strain>
    </source>
</reference>
<dbReference type="Pfam" id="PF00535">
    <property type="entry name" value="Glycos_transf_2"/>
    <property type="match status" value="1"/>
</dbReference>
<dbReference type="InterPro" id="IPR001173">
    <property type="entry name" value="Glyco_trans_2-like"/>
</dbReference>
<name>A0A9X7W0V9_9BACL</name>
<dbReference type="InterPro" id="IPR011990">
    <property type="entry name" value="TPR-like_helical_dom_sf"/>
</dbReference>
<keyword evidence="3" id="KW-1185">Reference proteome</keyword>
<evidence type="ECO:0000313" key="2">
    <source>
        <dbReference type="EMBL" id="QSO48150.1"/>
    </source>
</evidence>
<feature type="domain" description="Glycosyltransferase 2-like" evidence="1">
    <location>
        <begin position="4"/>
        <end position="124"/>
    </location>
</feature>